<dbReference type="Proteomes" id="UP000460751">
    <property type="component" value="Unassembled WGS sequence"/>
</dbReference>
<dbReference type="InterPro" id="IPR035958">
    <property type="entry name" value="SecB-like_sf"/>
</dbReference>
<dbReference type="RefSeq" id="WP_160899647.1">
    <property type="nucleotide sequence ID" value="NZ_WMEX01000012.1"/>
</dbReference>
<comment type="caution">
    <text evidence="1">The sequence shown here is derived from an EMBL/GenBank/DDBJ whole genome shotgun (WGS) entry which is preliminary data.</text>
</comment>
<evidence type="ECO:0000313" key="2">
    <source>
        <dbReference type="Proteomes" id="UP000460751"/>
    </source>
</evidence>
<organism evidence="1 2">
    <name type="scientific">Vreelandella halophila</name>
    <dbReference type="NCBI Taxonomy" id="86177"/>
    <lineage>
        <taxon>Bacteria</taxon>
        <taxon>Pseudomonadati</taxon>
        <taxon>Pseudomonadota</taxon>
        <taxon>Gammaproteobacteria</taxon>
        <taxon>Oceanospirillales</taxon>
        <taxon>Halomonadaceae</taxon>
        <taxon>Vreelandella</taxon>
    </lineage>
</organism>
<dbReference type="Gene3D" id="3.10.420.10">
    <property type="entry name" value="SecB-like"/>
    <property type="match status" value="1"/>
</dbReference>
<dbReference type="AlphaFoldDB" id="A0A9X5B735"/>
<proteinExistence type="predicted"/>
<name>A0A9X5B735_9GAMM</name>
<gene>
    <name evidence="1" type="ORF">GLW01_15295</name>
</gene>
<dbReference type="EMBL" id="WMEX01000012">
    <property type="protein sequence ID" value="MYL28154.1"/>
    <property type="molecule type" value="Genomic_DNA"/>
</dbReference>
<dbReference type="OrthoDB" id="6058761at2"/>
<dbReference type="SUPFAM" id="SSF54611">
    <property type="entry name" value="SecB-like"/>
    <property type="match status" value="1"/>
</dbReference>
<evidence type="ECO:0000313" key="1">
    <source>
        <dbReference type="EMBL" id="MYL28154.1"/>
    </source>
</evidence>
<sequence>MNSEALERAKAQLEFLDLYVTALDARHLNGFNPKNHGALEGLKLQTMHVARQSEVLELTSGDGQLLRITLGFGVRWIEAGSNSEDKEEETEVKGQVEADFIVEYLMSAELDKEAIDEFALTNASYHAWPYWRELVMNQSERLRMPRVALPMRQFAQNRDVNLPSDS</sequence>
<keyword evidence="2" id="KW-1185">Reference proteome</keyword>
<protein>
    <submittedName>
        <fullName evidence="1">Preprotein translocase subunit SecB</fullName>
    </submittedName>
</protein>
<accession>A0A9X5B735</accession>
<reference evidence="1 2" key="1">
    <citation type="submission" date="2019-11" db="EMBL/GenBank/DDBJ databases">
        <title>Genome sequences of 17 halophilic strains isolated from different environments.</title>
        <authorList>
            <person name="Furrow R.E."/>
        </authorList>
    </citation>
    <scope>NUCLEOTIDE SEQUENCE [LARGE SCALE GENOMIC DNA]</scope>
    <source>
        <strain evidence="1 2">22507_15_FS</strain>
    </source>
</reference>